<dbReference type="AlphaFoldDB" id="G2XYP2"/>
<organism evidence="1 2">
    <name type="scientific">Botryotinia fuckeliana (strain T4)</name>
    <name type="common">Noble rot fungus</name>
    <name type="synonym">Botrytis cinerea</name>
    <dbReference type="NCBI Taxonomy" id="999810"/>
    <lineage>
        <taxon>Eukaryota</taxon>
        <taxon>Fungi</taxon>
        <taxon>Dikarya</taxon>
        <taxon>Ascomycota</taxon>
        <taxon>Pezizomycotina</taxon>
        <taxon>Leotiomycetes</taxon>
        <taxon>Helotiales</taxon>
        <taxon>Sclerotiniaceae</taxon>
        <taxon>Botrytis</taxon>
    </lineage>
</organism>
<gene>
    <name evidence="1" type="ORF">BofuT4_uP045970.1</name>
</gene>
<proteinExistence type="predicted"/>
<protein>
    <submittedName>
        <fullName evidence="1">Uncharacterized protein</fullName>
    </submittedName>
</protein>
<dbReference type="HOGENOM" id="CLU_3068373_0_0_1"/>
<reference evidence="2" key="1">
    <citation type="journal article" date="2011" name="PLoS Genet.">
        <title>Genomic analysis of the necrotrophic fungal pathogens Sclerotinia sclerotiorum and Botrytis cinerea.</title>
        <authorList>
            <person name="Amselem J."/>
            <person name="Cuomo C.A."/>
            <person name="van Kan J.A."/>
            <person name="Viaud M."/>
            <person name="Benito E.P."/>
            <person name="Couloux A."/>
            <person name="Coutinho P.M."/>
            <person name="de Vries R.P."/>
            <person name="Dyer P.S."/>
            <person name="Fillinger S."/>
            <person name="Fournier E."/>
            <person name="Gout L."/>
            <person name="Hahn M."/>
            <person name="Kohn L."/>
            <person name="Lapalu N."/>
            <person name="Plummer K.M."/>
            <person name="Pradier J.M."/>
            <person name="Quevillon E."/>
            <person name="Sharon A."/>
            <person name="Simon A."/>
            <person name="ten Have A."/>
            <person name="Tudzynski B."/>
            <person name="Tudzynski P."/>
            <person name="Wincker P."/>
            <person name="Andrew M."/>
            <person name="Anthouard V."/>
            <person name="Beever R.E."/>
            <person name="Beffa R."/>
            <person name="Benoit I."/>
            <person name="Bouzid O."/>
            <person name="Brault B."/>
            <person name="Chen Z."/>
            <person name="Choquer M."/>
            <person name="Collemare J."/>
            <person name="Cotton P."/>
            <person name="Danchin E.G."/>
            <person name="Da Silva C."/>
            <person name="Gautier A."/>
            <person name="Giraud C."/>
            <person name="Giraud T."/>
            <person name="Gonzalez C."/>
            <person name="Grossetete S."/>
            <person name="Guldener U."/>
            <person name="Henrissat B."/>
            <person name="Howlett B.J."/>
            <person name="Kodira C."/>
            <person name="Kretschmer M."/>
            <person name="Lappartient A."/>
            <person name="Leroch M."/>
            <person name="Levis C."/>
            <person name="Mauceli E."/>
            <person name="Neuveglise C."/>
            <person name="Oeser B."/>
            <person name="Pearson M."/>
            <person name="Poulain J."/>
            <person name="Poussereau N."/>
            <person name="Quesneville H."/>
            <person name="Rascle C."/>
            <person name="Schumacher J."/>
            <person name="Segurens B."/>
            <person name="Sexton A."/>
            <person name="Silva E."/>
            <person name="Sirven C."/>
            <person name="Soanes D.M."/>
            <person name="Talbot N.J."/>
            <person name="Templeton M."/>
            <person name="Yandava C."/>
            <person name="Yarden O."/>
            <person name="Zeng Q."/>
            <person name="Rollins J.A."/>
            <person name="Lebrun M.H."/>
            <person name="Dickman M."/>
        </authorList>
    </citation>
    <scope>NUCLEOTIDE SEQUENCE [LARGE SCALE GENOMIC DNA]</scope>
    <source>
        <strain evidence="2">T4</strain>
    </source>
</reference>
<dbReference type="EMBL" id="FQ790278">
    <property type="protein sequence ID" value="CCD45579.1"/>
    <property type="molecule type" value="Genomic_DNA"/>
</dbReference>
<dbReference type="Proteomes" id="UP000008177">
    <property type="component" value="Unplaced contigs"/>
</dbReference>
<dbReference type="InParanoid" id="G2XYP2"/>
<accession>G2XYP2</accession>
<sequence length="53" mass="6126">MRYKAPVMPGMNLAFNGDAIFKRVEILEPQRESRSSDEGTRNCELIRRVIKDS</sequence>
<evidence type="ECO:0000313" key="2">
    <source>
        <dbReference type="Proteomes" id="UP000008177"/>
    </source>
</evidence>
<evidence type="ECO:0000313" key="1">
    <source>
        <dbReference type="EMBL" id="CCD45579.1"/>
    </source>
</evidence>
<name>G2XYP2_BOTF4</name>